<keyword evidence="3" id="KW-1185">Reference proteome</keyword>
<reference evidence="2 3" key="1">
    <citation type="submission" date="2020-07" db="EMBL/GenBank/DDBJ databases">
        <title>Vallitalea guaymasensis genome.</title>
        <authorList>
            <person name="Postec A."/>
        </authorList>
    </citation>
    <scope>NUCLEOTIDE SEQUENCE [LARGE SCALE GENOMIC DNA]</scope>
    <source>
        <strain evidence="2 3">Ra1766G1</strain>
    </source>
</reference>
<evidence type="ECO:0000313" key="3">
    <source>
        <dbReference type="Proteomes" id="UP000677305"/>
    </source>
</evidence>
<gene>
    <name evidence="2" type="ORF">HYG85_05685</name>
</gene>
<evidence type="ECO:0008006" key="4">
    <source>
        <dbReference type="Google" id="ProtNLM"/>
    </source>
</evidence>
<dbReference type="RefSeq" id="WP_113672080.1">
    <property type="nucleotide sequence ID" value="NZ_CAJXUH010000008.1"/>
</dbReference>
<feature type="transmembrane region" description="Helical" evidence="1">
    <location>
        <begin position="6"/>
        <end position="24"/>
    </location>
</feature>
<keyword evidence="1" id="KW-1133">Transmembrane helix</keyword>
<dbReference type="Proteomes" id="UP000677305">
    <property type="component" value="Chromosome"/>
</dbReference>
<dbReference type="OrthoDB" id="7595353at2"/>
<organism evidence="2 3">
    <name type="scientific">Vallitalea guaymasensis</name>
    <dbReference type="NCBI Taxonomy" id="1185412"/>
    <lineage>
        <taxon>Bacteria</taxon>
        <taxon>Bacillati</taxon>
        <taxon>Bacillota</taxon>
        <taxon>Clostridia</taxon>
        <taxon>Lachnospirales</taxon>
        <taxon>Vallitaleaceae</taxon>
        <taxon>Vallitalea</taxon>
    </lineage>
</organism>
<keyword evidence="1" id="KW-0812">Transmembrane</keyword>
<keyword evidence="1" id="KW-0472">Membrane</keyword>
<evidence type="ECO:0000256" key="1">
    <source>
        <dbReference type="SAM" id="Phobius"/>
    </source>
</evidence>
<feature type="transmembrane region" description="Helical" evidence="1">
    <location>
        <begin position="59"/>
        <end position="81"/>
    </location>
</feature>
<sequence length="98" mass="11087">MNKTNKWVSVLAYIVFFIPILVDSNNEEYKFHTNQGLTLFLLAVAISMVGTFVPVIGWFIILPLGEIFCLVLAIMGIINAYNEKMKELPIIGKIKIIK</sequence>
<proteinExistence type="predicted"/>
<feature type="transmembrane region" description="Helical" evidence="1">
    <location>
        <begin position="36"/>
        <end position="53"/>
    </location>
</feature>
<dbReference type="AlphaFoldDB" id="A0A8J8M980"/>
<accession>A0A8J8M980</accession>
<protein>
    <recommendedName>
        <fullName evidence="4">Chloroplast import component protein (Tic20)</fullName>
    </recommendedName>
</protein>
<name>A0A8J8M980_9FIRM</name>
<evidence type="ECO:0000313" key="2">
    <source>
        <dbReference type="EMBL" id="QUH28440.1"/>
    </source>
</evidence>
<dbReference type="EMBL" id="CP058561">
    <property type="protein sequence ID" value="QUH28440.1"/>
    <property type="molecule type" value="Genomic_DNA"/>
</dbReference>
<dbReference type="KEGG" id="vgu:HYG85_05685"/>